<dbReference type="PANTHER" id="PTHR43568">
    <property type="entry name" value="P PROTEIN"/>
    <property type="match status" value="1"/>
</dbReference>
<dbReference type="PANTHER" id="PTHR43568:SF1">
    <property type="entry name" value="P PROTEIN"/>
    <property type="match status" value="1"/>
</dbReference>
<dbReference type="GO" id="GO:0055085">
    <property type="term" value="P:transmembrane transport"/>
    <property type="evidence" value="ECO:0007669"/>
    <property type="project" value="InterPro"/>
</dbReference>
<keyword evidence="3 6" id="KW-0812">Transmembrane</keyword>
<feature type="transmembrane region" description="Helical" evidence="6">
    <location>
        <begin position="6"/>
        <end position="25"/>
    </location>
</feature>
<feature type="transmembrane region" description="Helical" evidence="6">
    <location>
        <begin position="310"/>
        <end position="328"/>
    </location>
</feature>
<feature type="transmembrane region" description="Helical" evidence="6">
    <location>
        <begin position="373"/>
        <end position="396"/>
    </location>
</feature>
<keyword evidence="5 6" id="KW-0472">Membrane</keyword>
<feature type="transmembrane region" description="Helical" evidence="6">
    <location>
        <begin position="119"/>
        <end position="152"/>
    </location>
</feature>
<dbReference type="GO" id="GO:0016020">
    <property type="term" value="C:membrane"/>
    <property type="evidence" value="ECO:0007669"/>
    <property type="project" value="UniProtKB-SubCell"/>
</dbReference>
<protein>
    <recommendedName>
        <fullName evidence="7">Citrate transporter-like domain-containing protein</fullName>
    </recommendedName>
</protein>
<evidence type="ECO:0000313" key="9">
    <source>
        <dbReference type="Proteomes" id="UP000652307"/>
    </source>
</evidence>
<feature type="transmembrane region" description="Helical" evidence="6">
    <location>
        <begin position="82"/>
        <end position="99"/>
    </location>
</feature>
<dbReference type="AlphaFoldDB" id="A0A843A5W8"/>
<evidence type="ECO:0000259" key="7">
    <source>
        <dbReference type="Pfam" id="PF03600"/>
    </source>
</evidence>
<dbReference type="InterPro" id="IPR051475">
    <property type="entry name" value="Diverse_Ion_Transporter"/>
</dbReference>
<evidence type="ECO:0000256" key="5">
    <source>
        <dbReference type="ARBA" id="ARBA00023136"/>
    </source>
</evidence>
<keyword evidence="4 6" id="KW-1133">Transmembrane helix</keyword>
<dbReference type="Proteomes" id="UP000652307">
    <property type="component" value="Unassembled WGS sequence"/>
</dbReference>
<comment type="caution">
    <text evidence="8">The sequence shown here is derived from an EMBL/GenBank/DDBJ whole genome shotgun (WGS) entry which is preliminary data.</text>
</comment>
<accession>A0A843A5W8</accession>
<evidence type="ECO:0000256" key="6">
    <source>
        <dbReference type="SAM" id="Phobius"/>
    </source>
</evidence>
<comment type="subcellular location">
    <subcellularLocation>
        <location evidence="1">Membrane</location>
        <topology evidence="1">Multi-pass membrane protein</topology>
    </subcellularLocation>
</comment>
<feature type="transmembrane region" description="Helical" evidence="6">
    <location>
        <begin position="55"/>
        <end position="75"/>
    </location>
</feature>
<feature type="transmembrane region" description="Helical" evidence="6">
    <location>
        <begin position="277"/>
        <end position="298"/>
    </location>
</feature>
<organism evidence="8 9">
    <name type="scientific">Fervidicoccus fontis</name>
    <dbReference type="NCBI Taxonomy" id="683846"/>
    <lineage>
        <taxon>Archaea</taxon>
        <taxon>Thermoproteota</taxon>
        <taxon>Thermoprotei</taxon>
        <taxon>Fervidicoccales</taxon>
        <taxon>Fervidicoccaceae</taxon>
        <taxon>Fervidicoccus</taxon>
    </lineage>
</organism>
<feature type="transmembrane region" description="Helical" evidence="6">
    <location>
        <begin position="402"/>
        <end position="421"/>
    </location>
</feature>
<evidence type="ECO:0000256" key="3">
    <source>
        <dbReference type="ARBA" id="ARBA00022692"/>
    </source>
</evidence>
<proteinExistence type="predicted"/>
<gene>
    <name evidence="8" type="ORF">IOK49_01130</name>
</gene>
<evidence type="ECO:0000256" key="2">
    <source>
        <dbReference type="ARBA" id="ARBA00022448"/>
    </source>
</evidence>
<sequence length="467" mass="52497">MVKEYAKVASYIITVAFTAFATYMLHLSLQQIVSVTILAIFIAGSFIYWNFRVAFAFLGITLLFVFNVLDIQHFINYSNIDVLTLIIAMMIVVGFLEEYKFFDWLTARIIVNFLDRPMVVIFLLLLLSFIMSSLVNEVASIIFMLAIAVRVCKYYEMNPIPLSIFLVFTTNLGSSATVIGNPIGVLIAFKAGLSFMDFMRWAFPISLLATLVTIAISRYYLEGELKKAKTVKHPEEVKNEIKRMAKFHKKLIVPTIVFFGVILGLALHHYIEEYLRLETNTMLLGMSLLGASASLFIAHDRAIDIVEKKVDWWSILYFLLLFASVGTLEYTHVSDIITSAVMSVTKGNILYIMLILSAVAGAITSVMDNVLAIAIVIPIIDSLKGVINVFPIWWAILFAGTYWGNATLIGSTANIVMAGYMDKLKKRGELERSVGMWEWIKIGVPVSAITFFLAFLLLYLQLGIMPH</sequence>
<keyword evidence="2" id="KW-0813">Transport</keyword>
<evidence type="ECO:0000256" key="1">
    <source>
        <dbReference type="ARBA" id="ARBA00004141"/>
    </source>
</evidence>
<feature type="transmembrane region" description="Helical" evidence="6">
    <location>
        <begin position="442"/>
        <end position="462"/>
    </location>
</feature>
<evidence type="ECO:0000313" key="8">
    <source>
        <dbReference type="EMBL" id="MBE9390688.1"/>
    </source>
</evidence>
<feature type="transmembrane region" description="Helical" evidence="6">
    <location>
        <begin position="348"/>
        <end position="366"/>
    </location>
</feature>
<dbReference type="Pfam" id="PF03600">
    <property type="entry name" value="CitMHS"/>
    <property type="match status" value="1"/>
</dbReference>
<reference evidence="8" key="1">
    <citation type="submission" date="2020-10" db="EMBL/GenBank/DDBJ databases">
        <title>Fervidococcus fontis strain 3639Fd - the first crenarchaeon capable of growth on lipids.</title>
        <authorList>
            <person name="Kochetkova T.V."/>
            <person name="Elcheninov A.G."/>
            <person name="Toschakov S.V."/>
            <person name="Kublanov I.V."/>
        </authorList>
    </citation>
    <scope>NUCLEOTIDE SEQUENCE</scope>
    <source>
        <strain evidence="8">3639Fd</strain>
    </source>
</reference>
<name>A0A843A5W8_9CREN</name>
<evidence type="ECO:0000256" key="4">
    <source>
        <dbReference type="ARBA" id="ARBA00022989"/>
    </source>
</evidence>
<dbReference type="EMBL" id="JADEZV010000001">
    <property type="protein sequence ID" value="MBE9390688.1"/>
    <property type="molecule type" value="Genomic_DNA"/>
</dbReference>
<feature type="transmembrane region" description="Helical" evidence="6">
    <location>
        <begin position="164"/>
        <end position="189"/>
    </location>
</feature>
<feature type="transmembrane region" description="Helical" evidence="6">
    <location>
        <begin position="251"/>
        <end position="271"/>
    </location>
</feature>
<feature type="domain" description="Citrate transporter-like" evidence="7">
    <location>
        <begin position="52"/>
        <end position="399"/>
    </location>
</feature>
<feature type="transmembrane region" description="Helical" evidence="6">
    <location>
        <begin position="201"/>
        <end position="221"/>
    </location>
</feature>
<dbReference type="InterPro" id="IPR004680">
    <property type="entry name" value="Cit_transptr-like_dom"/>
</dbReference>